<evidence type="ECO:0000313" key="2">
    <source>
        <dbReference type="RefSeq" id="XP_042577363.1"/>
    </source>
</evidence>
<dbReference type="KEGG" id="ccar:122136841"/>
<proteinExistence type="predicted"/>
<reference evidence="2" key="1">
    <citation type="submission" date="2025-08" db="UniProtKB">
        <authorList>
            <consortium name="RefSeq"/>
        </authorList>
    </citation>
    <scope>IDENTIFICATION</scope>
    <source>
        <tissue evidence="2">Muscle</tissue>
    </source>
</reference>
<name>A0A9Q9W5T9_CYPCA</name>
<protein>
    <submittedName>
        <fullName evidence="2">Uncharacterized protein LOC122136841</fullName>
    </submittedName>
</protein>
<sequence>MDNELSWKMMMNELAPETETPGAVLKVLGLVWRTEKDDFVFDLTALLDALAKRENTKRCVLTLFAHIFDPVGFLTPFTVWVKCLFRGLGWDEELPTDLAQEWQSWCSELPQIHHIVIPRWYGIKSEHKHDAQQLHVFCDASEKAYSTVAYLLREADDGTKSTCLAASKSRVAPLKKMSLPRLELMGAVIGARLGNNLLKPLNMELQQVHLWTDSMIVLQWIRSPAYRWKQFVSNRVAEIQSLTNPAMWSHCKGKANPADLPTRGQTVANLKESGLWWKGPPFLTTPNLSEESDEDQSVEDVTNELKQVQQISVQLSSSSDQSETEPVLDLPKYSKLKKSDFSYREKHPWILPSKGRYCELLVQYNHEVTMHSGLRDTLVQIRSRHWILRGRQLVKGILSKCTVCKSFKAKPTQQDTAPLPRDRITETPPFAVTGIDFAGPLYVKNDRVLCKAYVALFTCAVTRAVHLELVSSQSTESFLLAFVSRRGLCKVIYSDNAKTFKRANQDLSELWHAIKYPQLLEYFSGKGISWHFIVERAAWWGGFWERLVRSVKTCLRKVLGRASLTFEEMTTLLTEVEATLNSRPLTFVHNEADEPLTPAHFLVGERLTSLPPKPFPADHDHTTVSKEEMTRRWRYKNRLMTNLWNRWRKDYLLDLKSAHSCSTQKPTVLKTGDIVLIGDANMPRQTWKLGKIEELFPGRDGKVRSCAVRTSTGTVLRRPVQLLYVLEI</sequence>
<dbReference type="Pfam" id="PF18701">
    <property type="entry name" value="DUF5641"/>
    <property type="match status" value="1"/>
</dbReference>
<dbReference type="PROSITE" id="PS50994">
    <property type="entry name" value="INTEGRASE"/>
    <property type="match status" value="1"/>
</dbReference>
<dbReference type="Proteomes" id="UP001155660">
    <property type="component" value="Chromosome B3"/>
</dbReference>
<dbReference type="PANTHER" id="PTHR47331:SF1">
    <property type="entry name" value="GAG-LIKE PROTEIN"/>
    <property type="match status" value="1"/>
</dbReference>
<feature type="domain" description="Integrase catalytic" evidence="1">
    <location>
        <begin position="424"/>
        <end position="606"/>
    </location>
</feature>
<dbReference type="Pfam" id="PF05380">
    <property type="entry name" value="Peptidase_A17"/>
    <property type="match status" value="1"/>
</dbReference>
<evidence type="ECO:0000259" key="1">
    <source>
        <dbReference type="PROSITE" id="PS50994"/>
    </source>
</evidence>
<organism evidence="2">
    <name type="scientific">Cyprinus carpio</name>
    <name type="common">Common carp</name>
    <dbReference type="NCBI Taxonomy" id="7962"/>
    <lineage>
        <taxon>Eukaryota</taxon>
        <taxon>Metazoa</taxon>
        <taxon>Chordata</taxon>
        <taxon>Craniata</taxon>
        <taxon>Vertebrata</taxon>
        <taxon>Euteleostomi</taxon>
        <taxon>Actinopterygii</taxon>
        <taxon>Neopterygii</taxon>
        <taxon>Teleostei</taxon>
        <taxon>Ostariophysi</taxon>
        <taxon>Cypriniformes</taxon>
        <taxon>Cyprinidae</taxon>
        <taxon>Cyprininae</taxon>
        <taxon>Cyprinus</taxon>
    </lineage>
</organism>
<gene>
    <name evidence="2" type="primary">LOC122136841</name>
</gene>
<accession>A0A9Q9W5T9</accession>
<dbReference type="PANTHER" id="PTHR47331">
    <property type="entry name" value="PHD-TYPE DOMAIN-CONTAINING PROTEIN"/>
    <property type="match status" value="1"/>
</dbReference>
<dbReference type="GO" id="GO:0015074">
    <property type="term" value="P:DNA integration"/>
    <property type="evidence" value="ECO:0007669"/>
    <property type="project" value="InterPro"/>
</dbReference>
<dbReference type="GeneID" id="122136841"/>
<dbReference type="RefSeq" id="XP_042577363.1">
    <property type="nucleotide sequence ID" value="XM_042721429.1"/>
</dbReference>
<dbReference type="InterPro" id="IPR001584">
    <property type="entry name" value="Integrase_cat-core"/>
</dbReference>
<dbReference type="InterPro" id="IPR040676">
    <property type="entry name" value="DUF5641"/>
</dbReference>
<dbReference type="AlphaFoldDB" id="A0A9Q9W5T9"/>
<dbReference type="OrthoDB" id="5989988at2759"/>
<dbReference type="InterPro" id="IPR008042">
    <property type="entry name" value="Retrotrans_Pao"/>
</dbReference>